<keyword evidence="2" id="KW-1185">Reference proteome</keyword>
<organism evidence="1 2">
    <name type="scientific">Trichonephila inaurata madagascariensis</name>
    <dbReference type="NCBI Taxonomy" id="2747483"/>
    <lineage>
        <taxon>Eukaryota</taxon>
        <taxon>Metazoa</taxon>
        <taxon>Ecdysozoa</taxon>
        <taxon>Arthropoda</taxon>
        <taxon>Chelicerata</taxon>
        <taxon>Arachnida</taxon>
        <taxon>Araneae</taxon>
        <taxon>Araneomorphae</taxon>
        <taxon>Entelegynae</taxon>
        <taxon>Araneoidea</taxon>
        <taxon>Nephilidae</taxon>
        <taxon>Trichonephila</taxon>
        <taxon>Trichonephila inaurata</taxon>
    </lineage>
</organism>
<dbReference type="AlphaFoldDB" id="A0A8X6WQX2"/>
<dbReference type="Proteomes" id="UP000886998">
    <property type="component" value="Unassembled WGS sequence"/>
</dbReference>
<proteinExistence type="predicted"/>
<evidence type="ECO:0000313" key="1">
    <source>
        <dbReference type="EMBL" id="GFY38436.1"/>
    </source>
</evidence>
<name>A0A8X6WQX2_9ARAC</name>
<reference evidence="1" key="1">
    <citation type="submission" date="2020-08" db="EMBL/GenBank/DDBJ databases">
        <title>Multicomponent nature underlies the extraordinary mechanical properties of spider dragline silk.</title>
        <authorList>
            <person name="Kono N."/>
            <person name="Nakamura H."/>
            <person name="Mori M."/>
            <person name="Yoshida Y."/>
            <person name="Ohtoshi R."/>
            <person name="Malay A.D."/>
            <person name="Moran D.A.P."/>
            <person name="Tomita M."/>
            <person name="Numata K."/>
            <person name="Arakawa K."/>
        </authorList>
    </citation>
    <scope>NUCLEOTIDE SEQUENCE</scope>
</reference>
<dbReference type="OrthoDB" id="269919at2759"/>
<dbReference type="EMBL" id="BMAV01000848">
    <property type="protein sequence ID" value="GFY38436.1"/>
    <property type="molecule type" value="Genomic_DNA"/>
</dbReference>
<evidence type="ECO:0000313" key="2">
    <source>
        <dbReference type="Proteomes" id="UP000886998"/>
    </source>
</evidence>
<comment type="caution">
    <text evidence="1">The sequence shown here is derived from an EMBL/GenBank/DDBJ whole genome shotgun (WGS) entry which is preliminary data.</text>
</comment>
<sequence>EQDIPPVVQFDVNKTIKSFLKDLKKKNIKYSNDIACETIKLLEKITNSERETALEINYQKYW</sequence>
<protein>
    <submittedName>
        <fullName evidence="1">Uncharacterized protein</fullName>
    </submittedName>
</protein>
<gene>
    <name evidence="1" type="ORF">TNIN_51461</name>
</gene>
<feature type="non-terminal residue" evidence="1">
    <location>
        <position position="1"/>
    </location>
</feature>
<accession>A0A8X6WQX2</accession>